<dbReference type="OrthoDB" id="4230176at2"/>
<dbReference type="STRING" id="1716141.STSP_52580"/>
<comment type="caution">
    <text evidence="1">The sequence shown here is derived from an EMBL/GenBank/DDBJ whole genome shotgun (WGS) entry which is preliminary data.</text>
</comment>
<dbReference type="EMBL" id="LOHS01000111">
    <property type="protein sequence ID" value="OAH11310.1"/>
    <property type="molecule type" value="Genomic_DNA"/>
</dbReference>
<reference evidence="1 2" key="1">
    <citation type="submission" date="2015-12" db="EMBL/GenBank/DDBJ databases">
        <title>Genome sequence of Streptomyces sp. G25.</title>
        <authorList>
            <person name="Poehlein A."/>
            <person name="Roettig A."/>
            <person name="Hiessl S."/>
            <person name="Hauschild P."/>
            <person name="Schauer J."/>
            <person name="Madkour M.H."/>
            <person name="Al-Ansari A.M."/>
            <person name="Almakishah N.H."/>
            <person name="Steinbuechel A."/>
            <person name="Daniel R."/>
        </authorList>
    </citation>
    <scope>NUCLEOTIDE SEQUENCE [LARGE SCALE GENOMIC DNA]</scope>
    <source>
        <strain evidence="2">G25(2015)</strain>
    </source>
</reference>
<evidence type="ECO:0000313" key="1">
    <source>
        <dbReference type="EMBL" id="OAH11310.1"/>
    </source>
</evidence>
<gene>
    <name evidence="1" type="ORF">STSP_52580</name>
</gene>
<keyword evidence="2" id="KW-1185">Reference proteome</keyword>
<name>A0A177HL48_9ACTN</name>
<proteinExistence type="predicted"/>
<dbReference type="RefSeq" id="WP_067282749.1">
    <property type="nucleotide sequence ID" value="NZ_LOHS01000111.1"/>
</dbReference>
<dbReference type="Proteomes" id="UP000077381">
    <property type="component" value="Unassembled WGS sequence"/>
</dbReference>
<dbReference type="PATRIC" id="fig|1716141.3.peg.5528"/>
<sequence length="197" mass="20515">MAAGSSDPRRLAGAVHEALGGELGAGHALQEAYPAEVRHGERLVIVGPGMMTTAMTAALESDVAGLLEGYEDGTWHPATEERALAEGLARARWSPDSFRASLRAVSPAIRAGRLVDVLDPAAAVLESAGTPGADSALLALRRLVDALAAESCVSVVMRCEFLCESGAQQHPRAGAYRVQRDCTVTGVTPELEATVDD</sequence>
<protein>
    <submittedName>
        <fullName evidence="1">Uncharacterized protein</fullName>
    </submittedName>
</protein>
<organism evidence="1 2">
    <name type="scientific">Streptomyces jeddahensis</name>
    <dbReference type="NCBI Taxonomy" id="1716141"/>
    <lineage>
        <taxon>Bacteria</taxon>
        <taxon>Bacillati</taxon>
        <taxon>Actinomycetota</taxon>
        <taxon>Actinomycetes</taxon>
        <taxon>Kitasatosporales</taxon>
        <taxon>Streptomycetaceae</taxon>
        <taxon>Streptomyces</taxon>
    </lineage>
</organism>
<dbReference type="AlphaFoldDB" id="A0A177HL48"/>
<accession>A0A177HL48</accession>
<evidence type="ECO:0000313" key="2">
    <source>
        <dbReference type="Proteomes" id="UP000077381"/>
    </source>
</evidence>